<reference evidence="8" key="1">
    <citation type="journal article" date="2023" name="Mol. Biol. Evol.">
        <title>Third-Generation Sequencing Reveals the Adaptive Role of the Epigenome in Three Deep-Sea Polychaetes.</title>
        <authorList>
            <person name="Perez M."/>
            <person name="Aroh O."/>
            <person name="Sun Y."/>
            <person name="Lan Y."/>
            <person name="Juniper S.K."/>
            <person name="Young C.R."/>
            <person name="Angers B."/>
            <person name="Qian P.Y."/>
        </authorList>
    </citation>
    <scope>NUCLEOTIDE SEQUENCE</scope>
    <source>
        <strain evidence="8">R07B-5</strain>
    </source>
</reference>
<keyword evidence="2" id="KW-0677">Repeat</keyword>
<dbReference type="GO" id="GO:0008270">
    <property type="term" value="F:zinc ion binding"/>
    <property type="evidence" value="ECO:0007669"/>
    <property type="project" value="UniProtKB-KW"/>
</dbReference>
<protein>
    <recommendedName>
        <fullName evidence="7">C2H2-type domain-containing protein</fullName>
    </recommendedName>
</protein>
<evidence type="ECO:0000259" key="7">
    <source>
        <dbReference type="PROSITE" id="PS50157"/>
    </source>
</evidence>
<dbReference type="AlphaFoldDB" id="A0AAD9L558"/>
<keyword evidence="3 5" id="KW-0863">Zinc-finger</keyword>
<dbReference type="PROSITE" id="PS50157">
    <property type="entry name" value="ZINC_FINGER_C2H2_2"/>
    <property type="match status" value="1"/>
</dbReference>
<evidence type="ECO:0000256" key="5">
    <source>
        <dbReference type="PROSITE-ProRule" id="PRU00042"/>
    </source>
</evidence>
<dbReference type="EMBL" id="JAODUO010000340">
    <property type="protein sequence ID" value="KAK2182683.1"/>
    <property type="molecule type" value="Genomic_DNA"/>
</dbReference>
<dbReference type="GO" id="GO:0045944">
    <property type="term" value="P:positive regulation of transcription by RNA polymerase II"/>
    <property type="evidence" value="ECO:0007669"/>
    <property type="project" value="TreeGrafter"/>
</dbReference>
<organism evidence="8 9">
    <name type="scientific">Ridgeia piscesae</name>
    <name type="common">Tubeworm</name>
    <dbReference type="NCBI Taxonomy" id="27915"/>
    <lineage>
        <taxon>Eukaryota</taxon>
        <taxon>Metazoa</taxon>
        <taxon>Spiralia</taxon>
        <taxon>Lophotrochozoa</taxon>
        <taxon>Annelida</taxon>
        <taxon>Polychaeta</taxon>
        <taxon>Sedentaria</taxon>
        <taxon>Canalipalpata</taxon>
        <taxon>Sabellida</taxon>
        <taxon>Siboglinidae</taxon>
        <taxon>Ridgeia</taxon>
    </lineage>
</organism>
<dbReference type="PROSITE" id="PS00028">
    <property type="entry name" value="ZINC_FINGER_C2H2_1"/>
    <property type="match status" value="1"/>
</dbReference>
<name>A0AAD9L558_RIDPI</name>
<evidence type="ECO:0000256" key="6">
    <source>
        <dbReference type="SAM" id="MobiDB-lite"/>
    </source>
</evidence>
<evidence type="ECO:0000256" key="3">
    <source>
        <dbReference type="ARBA" id="ARBA00022771"/>
    </source>
</evidence>
<dbReference type="InterPro" id="IPR050688">
    <property type="entry name" value="Zinc_finger/UBP_domain"/>
</dbReference>
<feature type="compositionally biased region" description="Basic and acidic residues" evidence="6">
    <location>
        <begin position="439"/>
        <end position="581"/>
    </location>
</feature>
<keyword evidence="9" id="KW-1185">Reference proteome</keyword>
<gene>
    <name evidence="8" type="ORF">NP493_338g01009</name>
</gene>
<keyword evidence="1" id="KW-0479">Metal-binding</keyword>
<evidence type="ECO:0000256" key="4">
    <source>
        <dbReference type="ARBA" id="ARBA00022833"/>
    </source>
</evidence>
<evidence type="ECO:0000313" key="8">
    <source>
        <dbReference type="EMBL" id="KAK2182683.1"/>
    </source>
</evidence>
<comment type="caution">
    <text evidence="8">The sequence shown here is derived from an EMBL/GenBank/DDBJ whole genome shotgun (WGS) entry which is preliminary data.</text>
</comment>
<dbReference type="Proteomes" id="UP001209878">
    <property type="component" value="Unassembled WGS sequence"/>
</dbReference>
<dbReference type="Gene3D" id="3.30.160.60">
    <property type="entry name" value="Classic Zinc Finger"/>
    <property type="match status" value="4"/>
</dbReference>
<dbReference type="SMART" id="SM00355">
    <property type="entry name" value="ZnF_C2H2"/>
    <property type="match status" value="7"/>
</dbReference>
<evidence type="ECO:0000256" key="1">
    <source>
        <dbReference type="ARBA" id="ARBA00022723"/>
    </source>
</evidence>
<dbReference type="PANTHER" id="PTHR24403">
    <property type="entry name" value="ZINC FINGER PROTEIN"/>
    <property type="match status" value="1"/>
</dbReference>
<sequence>MSAQNTQIGVGSNETGTATVNHEVCGDRQSQHDSGVRKLSKTLPCRESATAATLWKCTTCPDRRLPLKEMQRHVLSQHLSVEPYKCAACPFSGDSREAVDEHIRRAHSPNHHATVLDMSIEKADSLRAMIAMASDHQERALDQCQCGGEFDHDLLRVVAKNGKFVYDCDMCDFQTSLKMSFVQHRKSHLLATAVRCGYCDYRTSSRHFLVNHINVVHPYCRVKYHLVDSNGTVTSDHLANKGDTLKNGKEEGSTDMTDVVGDKDQEPTQCDEQDSSALRDSCADVATPIDDTMGGNKSTGLPVEPLLSDCDYTVTVNSAGSSIEEIMNGLTNDKSGGSAGEKTNGATEEKMDGLTIEVRDIAMEDEIDCSTEGKVNGSTVDSSKENNINRSTKENLNVSTGKKADGLTEEKRDSSKYKNTDGSAEEKDCSTAQMMGIATDEKTDGSVNEKTECSTEEKTEGSMKEKTDCSTEEKTEGSMKEKTECSTEDKTEGSMKEKTECSTEEKTDGSMKEKKECSTEEKTEGSLKEKTECSMGEKTEGSMKEKTECSTGEKTEGSMKEKTECSTGDKMERSMTEKTDSSTEEMTDNLTDKKTDGSVEEKVDGTTEEKVDGSTDRIAENAEGGVDAQQTFMCVTCSTTMLLEQDIQHHVMVEHLEQKPYVCMHCDHSSADKRAVQSHTEEVHAGKPCSIIYETNGQLEATVKGNIKSVPNDTVSQPVKPRVCNLCKKYTTSSMFQFLDHIAKEIKYTPYQCPYCSYSSIWRNAVKTHIVADHPHAQIRILLSEDIAQNRKILELVKQSDSPHDSDEKSDLNIFGGESLDCIFINGFSRAYYVTHMSDLRV</sequence>
<feature type="compositionally biased region" description="Basic and acidic residues" evidence="6">
    <location>
        <begin position="402"/>
        <end position="429"/>
    </location>
</feature>
<evidence type="ECO:0000256" key="2">
    <source>
        <dbReference type="ARBA" id="ARBA00022737"/>
    </source>
</evidence>
<feature type="domain" description="C2H2-type" evidence="7">
    <location>
        <begin position="632"/>
        <end position="660"/>
    </location>
</feature>
<dbReference type="InterPro" id="IPR013087">
    <property type="entry name" value="Znf_C2H2_type"/>
</dbReference>
<feature type="region of interest" description="Disordered" evidence="6">
    <location>
        <begin position="368"/>
        <end position="612"/>
    </location>
</feature>
<feature type="compositionally biased region" description="Basic and acidic residues" evidence="6">
    <location>
        <begin position="238"/>
        <end position="252"/>
    </location>
</feature>
<dbReference type="GO" id="GO:0005634">
    <property type="term" value="C:nucleus"/>
    <property type="evidence" value="ECO:0007669"/>
    <property type="project" value="TreeGrafter"/>
</dbReference>
<evidence type="ECO:0000313" key="9">
    <source>
        <dbReference type="Proteomes" id="UP001209878"/>
    </source>
</evidence>
<keyword evidence="4" id="KW-0862">Zinc</keyword>
<feature type="region of interest" description="Disordered" evidence="6">
    <location>
        <begin position="329"/>
        <end position="349"/>
    </location>
</feature>
<feature type="compositionally biased region" description="Polar residues" evidence="6">
    <location>
        <begin position="376"/>
        <end position="400"/>
    </location>
</feature>
<feature type="compositionally biased region" description="Basic and acidic residues" evidence="6">
    <location>
        <begin position="590"/>
        <end position="612"/>
    </location>
</feature>
<feature type="region of interest" description="Disordered" evidence="6">
    <location>
        <begin position="238"/>
        <end position="277"/>
    </location>
</feature>
<dbReference type="PANTHER" id="PTHR24403:SF67">
    <property type="entry name" value="FI01116P-RELATED"/>
    <property type="match status" value="1"/>
</dbReference>
<accession>A0AAD9L558</accession>
<proteinExistence type="predicted"/>